<keyword evidence="3" id="KW-1185">Reference proteome</keyword>
<organism evidence="2 3">
    <name type="scientific">Nonlabens tegetincola</name>
    <dbReference type="NCBI Taxonomy" id="323273"/>
    <lineage>
        <taxon>Bacteria</taxon>
        <taxon>Pseudomonadati</taxon>
        <taxon>Bacteroidota</taxon>
        <taxon>Flavobacteriia</taxon>
        <taxon>Flavobacteriales</taxon>
        <taxon>Flavobacteriaceae</taxon>
        <taxon>Nonlabens</taxon>
    </lineage>
</organism>
<protein>
    <submittedName>
        <fullName evidence="2">Uncharacterized protein</fullName>
    </submittedName>
</protein>
<dbReference type="eggNOG" id="ENOG5033887">
    <property type="taxonomic scope" value="Bacteria"/>
</dbReference>
<dbReference type="Proteomes" id="UP000029221">
    <property type="component" value="Unassembled WGS sequence"/>
</dbReference>
<accession>A0A090QLB9</accession>
<feature type="transmembrane region" description="Helical" evidence="1">
    <location>
        <begin position="43"/>
        <end position="60"/>
    </location>
</feature>
<comment type="caution">
    <text evidence="2">The sequence shown here is derived from an EMBL/GenBank/DDBJ whole genome shotgun (WGS) entry which is preliminary data.</text>
</comment>
<keyword evidence="1" id="KW-0812">Transmembrane</keyword>
<sequence>MWFIDKRTIFEPKTMVKQSINGILIFLGGVLLAYALIDENASVYIKIIGLVLLMFGAYRASQHWVKTKDDHLDSDES</sequence>
<evidence type="ECO:0000256" key="1">
    <source>
        <dbReference type="SAM" id="Phobius"/>
    </source>
</evidence>
<dbReference type="EMBL" id="BBML01000002">
    <property type="protein sequence ID" value="GAK96316.1"/>
    <property type="molecule type" value="Genomic_DNA"/>
</dbReference>
<proteinExistence type="predicted"/>
<dbReference type="STRING" id="319236.BST91_08590"/>
<dbReference type="RefSeq" id="WP_235783946.1">
    <property type="nucleotide sequence ID" value="NZ_BBML01000002.1"/>
</dbReference>
<evidence type="ECO:0000313" key="3">
    <source>
        <dbReference type="Proteomes" id="UP000029221"/>
    </source>
</evidence>
<feature type="transmembrane region" description="Helical" evidence="1">
    <location>
        <begin position="20"/>
        <end position="37"/>
    </location>
</feature>
<dbReference type="AlphaFoldDB" id="A0A090QLB9"/>
<name>A0A090QLB9_9FLAO</name>
<gene>
    <name evidence="2" type="ORF">JCM19294_1829</name>
</gene>
<evidence type="ECO:0000313" key="2">
    <source>
        <dbReference type="EMBL" id="GAK96316.1"/>
    </source>
</evidence>
<keyword evidence="1" id="KW-1133">Transmembrane helix</keyword>
<keyword evidence="1" id="KW-0472">Membrane</keyword>
<reference evidence="2" key="1">
    <citation type="journal article" date="2014" name="Genome Announc.">
        <title>Draft Genome Sequences of Marine Flavobacterium Nonlabens Strains NR17, NR24, NR27, NR32, NR33, and Ara13.</title>
        <authorList>
            <person name="Nakanishi M."/>
            <person name="Meirelles P."/>
            <person name="Suzuki R."/>
            <person name="Takatani N."/>
            <person name="Mino S."/>
            <person name="Suda W."/>
            <person name="Oshima K."/>
            <person name="Hattori M."/>
            <person name="Ohkuma M."/>
            <person name="Hosokawa M."/>
            <person name="Miyashita K."/>
            <person name="Thompson F.L."/>
            <person name="Niwa A."/>
            <person name="Sawabe T."/>
            <person name="Sawabe T."/>
        </authorList>
    </citation>
    <scope>NUCLEOTIDE SEQUENCE [LARGE SCALE GENOMIC DNA]</scope>
    <source>
        <strain evidence="2">JCM 19294</strain>
    </source>
</reference>